<name>A0ABP2XVK1_9GAMM</name>
<evidence type="ECO:0000259" key="1">
    <source>
        <dbReference type="Pfam" id="PF00534"/>
    </source>
</evidence>
<feature type="domain" description="Glycosyltransferase subfamily 4-like N-terminal" evidence="2">
    <location>
        <begin position="12"/>
        <end position="158"/>
    </location>
</feature>
<evidence type="ECO:0000313" key="4">
    <source>
        <dbReference type="Proteomes" id="UP000016534"/>
    </source>
</evidence>
<dbReference type="EMBL" id="AHCF02000032">
    <property type="protein sequence ID" value="ERG60183.1"/>
    <property type="molecule type" value="Genomic_DNA"/>
</dbReference>
<dbReference type="Gene3D" id="3.40.50.2000">
    <property type="entry name" value="Glycogen Phosphorylase B"/>
    <property type="match status" value="2"/>
</dbReference>
<accession>A0ABP2XVK1</accession>
<organism evidence="3 4">
    <name type="scientific">Pseudoalteromonas undina</name>
    <dbReference type="NCBI Taxonomy" id="43660"/>
    <lineage>
        <taxon>Bacteria</taxon>
        <taxon>Pseudomonadati</taxon>
        <taxon>Pseudomonadota</taxon>
        <taxon>Gammaproteobacteria</taxon>
        <taxon>Alteromonadales</taxon>
        <taxon>Pseudoalteromonadaceae</taxon>
        <taxon>Pseudoalteromonas</taxon>
    </lineage>
</organism>
<gene>
    <name evidence="3" type="ORF">PUND_13494</name>
</gene>
<dbReference type="Pfam" id="PF13439">
    <property type="entry name" value="Glyco_transf_4"/>
    <property type="match status" value="1"/>
</dbReference>
<reference evidence="3" key="2">
    <citation type="submission" date="2013-04" db="EMBL/GenBank/DDBJ databases">
        <title>Genome sequence of Pseudoalteromonas undina.</title>
        <authorList>
            <person name="Xie B.-B."/>
            <person name="Rong J.-C."/>
            <person name="Qin Q.-L."/>
            <person name="Shu Y.-L."/>
            <person name="Zhang Y.-Z."/>
        </authorList>
    </citation>
    <scope>NUCLEOTIDE SEQUENCE</scope>
    <source>
        <strain evidence="3">NCIMB 2128</strain>
    </source>
</reference>
<protein>
    <submittedName>
        <fullName evidence="3">Glycosyltransferase</fullName>
    </submittedName>
</protein>
<dbReference type="SUPFAM" id="SSF53756">
    <property type="entry name" value="UDP-Glycosyltransferase/glycogen phosphorylase"/>
    <property type="match status" value="1"/>
</dbReference>
<evidence type="ECO:0000259" key="2">
    <source>
        <dbReference type="Pfam" id="PF13439"/>
    </source>
</evidence>
<feature type="domain" description="Glycosyl transferase family 1" evidence="1">
    <location>
        <begin position="179"/>
        <end position="327"/>
    </location>
</feature>
<dbReference type="InterPro" id="IPR028098">
    <property type="entry name" value="Glyco_trans_4-like_N"/>
</dbReference>
<evidence type="ECO:0000313" key="3">
    <source>
        <dbReference type="EMBL" id="ERG60183.1"/>
    </source>
</evidence>
<keyword evidence="4" id="KW-1185">Reference proteome</keyword>
<proteinExistence type="predicted"/>
<dbReference type="PANTHER" id="PTHR12526">
    <property type="entry name" value="GLYCOSYLTRANSFERASE"/>
    <property type="match status" value="1"/>
</dbReference>
<dbReference type="InterPro" id="IPR001296">
    <property type="entry name" value="Glyco_trans_1"/>
</dbReference>
<dbReference type="PANTHER" id="PTHR12526:SF630">
    <property type="entry name" value="GLYCOSYLTRANSFERASE"/>
    <property type="match status" value="1"/>
</dbReference>
<sequence length="358" mass="39699">MNVLHLVQHFKIGGLEKMAVTLMQKSRFADTSIIVSLEGTERDAINEWPALSAFEQKLISLNKAPKFELSVIKKLSEIIKKHNITVIHSHHIGPMLYASLTCLVNPSVKHVSTIHDAWYLKNFKQRVITKVLNKLTKIHWVADANVVANEFYNETAIKADSTILNGIDFQQFIDTDDATARIKLNLPHDKKLIGCSARLEPGKGHLDLIKLLPALPKEIELVFAGNGSLRFSLMSAAVSLGVVERVHFLGNVQHMELFYSAINVMCLYSQREGLPLSILESMACGKVIVATDVGGISEVVSNEQGILVKPNDSFGLKLALLKALEMKHGQCIREYILSIADANTMSEAYDHFYNGLAS</sequence>
<dbReference type="Proteomes" id="UP000016534">
    <property type="component" value="Unassembled WGS sequence"/>
</dbReference>
<comment type="caution">
    <text evidence="3">The sequence shown here is derived from an EMBL/GenBank/DDBJ whole genome shotgun (WGS) entry which is preliminary data.</text>
</comment>
<dbReference type="Pfam" id="PF00534">
    <property type="entry name" value="Glycos_transf_1"/>
    <property type="match status" value="1"/>
</dbReference>
<reference evidence="3" key="1">
    <citation type="journal article" date="2012" name="J. Bacteriol.">
        <title>Genome sequences of type strains of seven species of the marine bacterium Pseudoalteromonas.</title>
        <authorList>
            <person name="Xie B.B."/>
            <person name="Shu Y.L."/>
            <person name="Qin Q.L."/>
            <person name="Rong J.C."/>
            <person name="Zhang X.Y."/>
            <person name="Chen X.L."/>
            <person name="Shi M."/>
            <person name="He H.L."/>
            <person name="Zhou B.C."/>
            <person name="Zhang Y.Z."/>
        </authorList>
    </citation>
    <scope>NUCLEOTIDE SEQUENCE [LARGE SCALE GENOMIC DNA]</scope>
    <source>
        <strain evidence="3">NCIMB 2128</strain>
    </source>
</reference>